<evidence type="ECO:0000259" key="3">
    <source>
        <dbReference type="Pfam" id="PF20163"/>
    </source>
</evidence>
<dbReference type="InterPro" id="IPR046623">
    <property type="entry name" value="DUF6536"/>
</dbReference>
<dbReference type="PANTHER" id="PTHR35395:SF1">
    <property type="entry name" value="DUF6536 DOMAIN-CONTAINING PROTEIN"/>
    <property type="match status" value="1"/>
</dbReference>
<dbReference type="Proteomes" id="UP000596902">
    <property type="component" value="Unassembled WGS sequence"/>
</dbReference>
<keyword evidence="2" id="KW-0812">Transmembrane</keyword>
<dbReference type="PANTHER" id="PTHR35395">
    <property type="entry name" value="DUF6536 DOMAIN-CONTAINING PROTEIN"/>
    <property type="match status" value="1"/>
</dbReference>
<feature type="transmembrane region" description="Helical" evidence="2">
    <location>
        <begin position="778"/>
        <end position="798"/>
    </location>
</feature>
<evidence type="ECO:0000313" key="5">
    <source>
        <dbReference type="Proteomes" id="UP000596902"/>
    </source>
</evidence>
<keyword evidence="5" id="KW-1185">Reference proteome</keyword>
<feature type="transmembrane region" description="Helical" evidence="2">
    <location>
        <begin position="458"/>
        <end position="480"/>
    </location>
</feature>
<sequence length="881" mass="98842">MAKNWSYDRLLTPHVSRHGQDITELSVNDEFCDTIGLLHTQDSQMPLRRLSSSQYAPSDSSPYLPQYDSTQQHNGPDSSSRKSSESFRSTATGSSTAKLKNLLRRRPLPKYLRGSIRRHAAADIEPARVGRGIWKDQLLSDRSFRTMAITMSALALGMIVLIACNIEHVVNRTNVGSTSVGGEPDSCKRVTHTNTACLLFINVCATMVLGMSNTYQQIVTSLRISDLKYALSKFGDSRVGTNSPLNIRHKERGKKRAWAAWFLLIFTSMPVHFLANSLIGPSYTQELPEVVEFYPVDSSELNVTSLRDLSGGFYLNGDLSFPCWSAFRYGPDGDTNVCDIRTQMAHANHIVDIGSGKSHYPIHFVDVSTNDGIFDQSQENFDMSWRQMRVHYTTERCAQHKGTIELKGVDALEKSEIVYRYSYPSAYRVGDCSMGKDVICTLHEQTTSKCRLNVRMSAAFVLMGCLVIKAVYMCAVNLLARGKVKQHCLTFGDVIVASAADPELRLQGECMVNATDSFRRLYSHTCHKHCFNHEESKTGDEIGHCQKCKKWNTEDKFANLPQPTIATKIKKSLISNLGNTALTQMLIMMFCSLALLTATLTTAVILGSSASNRNRYCQEYGPDAPKYLGCHKSSTEYFESISGGFGGFNRSLTLTSLAPDNLSNEFIAFGISNAAQFIYSLLYLMMIYNITLISQESDWGKLEYRRKRIRTTLVSGTSFNQTYLLQLPKKILFPIMAYSTLTHWMLGEALQAHEAIWIDDSPGRHVEHSKYILKWAAYPLWFATFLILLMTTVCWWAFTYKREGFIPQMFGSMRVIMASTTSLDGFPDNGIQWGDLGGEGERFRHAGLSAEDVGKIEPHELYAGIKEKEEPVDGNDGKKRL</sequence>
<dbReference type="RefSeq" id="XP_038786015.1">
    <property type="nucleotide sequence ID" value="XM_038931518.1"/>
</dbReference>
<feature type="transmembrane region" description="Helical" evidence="2">
    <location>
        <begin position="148"/>
        <end position="170"/>
    </location>
</feature>
<dbReference type="AlphaFoldDB" id="A0A8H7B3L8"/>
<protein>
    <recommendedName>
        <fullName evidence="3">DUF6536 domain-containing protein</fullName>
    </recommendedName>
</protein>
<reference evidence="4" key="2">
    <citation type="submission" date="2020-08" db="EMBL/GenBank/DDBJ databases">
        <title>Draft Genome Sequence of Cumin Blight Pathogen Alternaria burnsii.</title>
        <authorList>
            <person name="Feng Z."/>
        </authorList>
    </citation>
    <scope>NUCLEOTIDE SEQUENCE</scope>
    <source>
        <strain evidence="4">CBS107.38</strain>
    </source>
</reference>
<feature type="compositionally biased region" description="Polar residues" evidence="1">
    <location>
        <begin position="67"/>
        <end position="77"/>
    </location>
</feature>
<feature type="transmembrane region" description="Helical" evidence="2">
    <location>
        <begin position="666"/>
        <end position="688"/>
    </location>
</feature>
<keyword evidence="2" id="KW-0472">Membrane</keyword>
<feature type="compositionally biased region" description="Low complexity" evidence="1">
    <location>
        <begin position="51"/>
        <end position="63"/>
    </location>
</feature>
<feature type="transmembrane region" description="Helical" evidence="2">
    <location>
        <begin position="585"/>
        <end position="606"/>
    </location>
</feature>
<feature type="region of interest" description="Disordered" evidence="1">
    <location>
        <begin position="46"/>
        <end position="99"/>
    </location>
</feature>
<gene>
    <name evidence="4" type="ORF">GT037_006471</name>
</gene>
<evidence type="ECO:0000313" key="4">
    <source>
        <dbReference type="EMBL" id="KAF7675752.1"/>
    </source>
</evidence>
<reference evidence="4" key="1">
    <citation type="submission" date="2020-01" db="EMBL/GenBank/DDBJ databases">
        <authorList>
            <person name="Feng Z.H.Z."/>
        </authorList>
    </citation>
    <scope>NUCLEOTIDE SEQUENCE</scope>
    <source>
        <strain evidence="4">CBS107.38</strain>
    </source>
</reference>
<proteinExistence type="predicted"/>
<evidence type="ECO:0000256" key="1">
    <source>
        <dbReference type="SAM" id="MobiDB-lite"/>
    </source>
</evidence>
<organism evidence="4 5">
    <name type="scientific">Alternaria burnsii</name>
    <dbReference type="NCBI Taxonomy" id="1187904"/>
    <lineage>
        <taxon>Eukaryota</taxon>
        <taxon>Fungi</taxon>
        <taxon>Dikarya</taxon>
        <taxon>Ascomycota</taxon>
        <taxon>Pezizomycotina</taxon>
        <taxon>Dothideomycetes</taxon>
        <taxon>Pleosporomycetidae</taxon>
        <taxon>Pleosporales</taxon>
        <taxon>Pleosporineae</taxon>
        <taxon>Pleosporaceae</taxon>
        <taxon>Alternaria</taxon>
        <taxon>Alternaria sect. Alternaria</taxon>
    </lineage>
</organism>
<feature type="transmembrane region" description="Helical" evidence="2">
    <location>
        <begin position="190"/>
        <end position="209"/>
    </location>
</feature>
<comment type="caution">
    <text evidence="4">The sequence shown here is derived from an EMBL/GenBank/DDBJ whole genome shotgun (WGS) entry which is preliminary data.</text>
</comment>
<name>A0A8H7B3L8_9PLEO</name>
<evidence type="ECO:0000256" key="2">
    <source>
        <dbReference type="SAM" id="Phobius"/>
    </source>
</evidence>
<dbReference type="GeneID" id="62204696"/>
<dbReference type="Pfam" id="PF20163">
    <property type="entry name" value="DUF6536"/>
    <property type="match status" value="1"/>
</dbReference>
<dbReference type="EMBL" id="JAAABM010000008">
    <property type="protein sequence ID" value="KAF7675752.1"/>
    <property type="molecule type" value="Genomic_DNA"/>
</dbReference>
<accession>A0A8H7B3L8</accession>
<keyword evidence="2" id="KW-1133">Transmembrane helix</keyword>
<feature type="transmembrane region" description="Helical" evidence="2">
    <location>
        <begin position="257"/>
        <end position="275"/>
    </location>
</feature>
<feature type="domain" description="DUF6536" evidence="3">
    <location>
        <begin position="148"/>
        <end position="285"/>
    </location>
</feature>